<dbReference type="PANTHER" id="PTHR24186">
    <property type="entry name" value="PROTEIN PHOSPHATASE 1 REGULATORY SUBUNIT"/>
    <property type="match status" value="1"/>
</dbReference>
<dbReference type="Pfam" id="PF13962">
    <property type="entry name" value="PGG"/>
    <property type="match status" value="1"/>
</dbReference>
<evidence type="ECO:0000256" key="5">
    <source>
        <dbReference type="ARBA" id="ARBA00022989"/>
    </source>
</evidence>
<dbReference type="AlphaFoldDB" id="A0A834X2J6"/>
<keyword evidence="7 9" id="KW-0472">Membrane</keyword>
<proteinExistence type="predicted"/>
<comment type="subcellular location">
    <subcellularLocation>
        <location evidence="2">Cell membrane</location>
        <topology evidence="2">Peripheral membrane protein</topology>
        <orientation evidence="2">Cytoplasmic side</orientation>
    </subcellularLocation>
    <subcellularLocation>
        <location evidence="1">Membrane</location>
        <topology evidence="1">Multi-pass membrane protein</topology>
    </subcellularLocation>
</comment>
<dbReference type="GO" id="GO:0005886">
    <property type="term" value="C:plasma membrane"/>
    <property type="evidence" value="ECO:0007669"/>
    <property type="project" value="UniProtKB-SubCell"/>
</dbReference>
<evidence type="ECO:0000256" key="6">
    <source>
        <dbReference type="ARBA" id="ARBA00023043"/>
    </source>
</evidence>
<dbReference type="PROSITE" id="PS50297">
    <property type="entry name" value="ANK_REP_REGION"/>
    <property type="match status" value="2"/>
</dbReference>
<dbReference type="PANTHER" id="PTHR24186:SF46">
    <property type="entry name" value="PROTEIN ACCELERATED CELL DEATH 6-LIKE"/>
    <property type="match status" value="1"/>
</dbReference>
<keyword evidence="12" id="KW-1185">Reference proteome</keyword>
<feature type="transmembrane region" description="Helical" evidence="9">
    <location>
        <begin position="325"/>
        <end position="348"/>
    </location>
</feature>
<feature type="transmembrane region" description="Helical" evidence="9">
    <location>
        <begin position="437"/>
        <end position="461"/>
    </location>
</feature>
<keyword evidence="5 9" id="KW-1133">Transmembrane helix</keyword>
<keyword evidence="4" id="KW-0677">Repeat</keyword>
<dbReference type="InterPro" id="IPR036770">
    <property type="entry name" value="Ankyrin_rpt-contain_sf"/>
</dbReference>
<dbReference type="SMART" id="SM00248">
    <property type="entry name" value="ANK"/>
    <property type="match status" value="5"/>
</dbReference>
<sequence length="510" mass="56913">MDEVQISTAENEAASWRERCYHRMETLKSREFPSIEDPASQAQPRLVQEQPFGEKNSVIFELQKTIKQSGNVDRFVDALEQLCCERKLVLSAIFEQVTRSGNSLLHVAAHFGRSRIAELIAHHFPELLTSTNNIGDTPLHLAARAWGSNVIEIVTKKPDLMYLRDEDGGTPLHYAAAWGYVEGVRILLNKSALTALEWNAKGHLPIHLACKSGHVEVVEEFLLKEELTHESEVLINKKGQNILHIAAKNGHYKRTYVNLKNNEGLTARDIIILQSDLVMTSRQALSNLPVITAGGRMSDKGKSMRQKHKKGVPKKVEWIKDRVNTLMLVAILIVTVTFAAGFTVPGSVYSSDDPNPHKRGMAVLGKRWMFQVFVLFNTISMYSSTFGSFLLLWAQLGDYHLALRSFVYALSMVGVALVTMTLAFMAAVRLVVSNEAWLATLITIIGIIFLSLISSIGILAVSPVECSLLLPPQMVDELSPVAVHSSSCNCHWNHLPLPDFKYRHFSIIPN</sequence>
<protein>
    <submittedName>
        <fullName evidence="11">Protein ACCELERATED CELL DEATH 6</fullName>
    </submittedName>
</protein>
<evidence type="ECO:0000313" key="11">
    <source>
        <dbReference type="EMBL" id="KAF7837033.1"/>
    </source>
</evidence>
<name>A0A834X2J6_9FABA</name>
<organism evidence="11 12">
    <name type="scientific">Senna tora</name>
    <dbReference type="NCBI Taxonomy" id="362788"/>
    <lineage>
        <taxon>Eukaryota</taxon>
        <taxon>Viridiplantae</taxon>
        <taxon>Streptophyta</taxon>
        <taxon>Embryophyta</taxon>
        <taxon>Tracheophyta</taxon>
        <taxon>Spermatophyta</taxon>
        <taxon>Magnoliopsida</taxon>
        <taxon>eudicotyledons</taxon>
        <taxon>Gunneridae</taxon>
        <taxon>Pentapetalae</taxon>
        <taxon>rosids</taxon>
        <taxon>fabids</taxon>
        <taxon>Fabales</taxon>
        <taxon>Fabaceae</taxon>
        <taxon>Caesalpinioideae</taxon>
        <taxon>Cassia clade</taxon>
        <taxon>Senna</taxon>
    </lineage>
</organism>
<evidence type="ECO:0000256" key="9">
    <source>
        <dbReference type="SAM" id="Phobius"/>
    </source>
</evidence>
<comment type="caution">
    <text evidence="11">The sequence shown here is derived from an EMBL/GenBank/DDBJ whole genome shotgun (WGS) entry which is preliminary data.</text>
</comment>
<dbReference type="InterPro" id="IPR026961">
    <property type="entry name" value="PGG_dom"/>
</dbReference>
<dbReference type="Proteomes" id="UP000634136">
    <property type="component" value="Unassembled WGS sequence"/>
</dbReference>
<evidence type="ECO:0000259" key="10">
    <source>
        <dbReference type="Pfam" id="PF13962"/>
    </source>
</evidence>
<feature type="transmembrane region" description="Helical" evidence="9">
    <location>
        <begin position="406"/>
        <end position="431"/>
    </location>
</feature>
<feature type="transmembrane region" description="Helical" evidence="9">
    <location>
        <begin position="368"/>
        <end position="394"/>
    </location>
</feature>
<evidence type="ECO:0000256" key="7">
    <source>
        <dbReference type="ARBA" id="ARBA00023136"/>
    </source>
</evidence>
<dbReference type="SUPFAM" id="SSF48403">
    <property type="entry name" value="Ankyrin repeat"/>
    <property type="match status" value="1"/>
</dbReference>
<evidence type="ECO:0000313" key="12">
    <source>
        <dbReference type="Proteomes" id="UP000634136"/>
    </source>
</evidence>
<evidence type="ECO:0000256" key="1">
    <source>
        <dbReference type="ARBA" id="ARBA00004141"/>
    </source>
</evidence>
<gene>
    <name evidence="11" type="ORF">G2W53_005515</name>
</gene>
<feature type="domain" description="PGG" evidence="10">
    <location>
        <begin position="317"/>
        <end position="429"/>
    </location>
</feature>
<keyword evidence="6 8" id="KW-0040">ANK repeat</keyword>
<evidence type="ECO:0000256" key="3">
    <source>
        <dbReference type="ARBA" id="ARBA00022692"/>
    </source>
</evidence>
<feature type="repeat" description="ANK" evidence="8">
    <location>
        <begin position="167"/>
        <end position="192"/>
    </location>
</feature>
<evidence type="ECO:0000256" key="2">
    <source>
        <dbReference type="ARBA" id="ARBA00004413"/>
    </source>
</evidence>
<dbReference type="EMBL" id="JAAIUW010000003">
    <property type="protein sequence ID" value="KAF7837033.1"/>
    <property type="molecule type" value="Genomic_DNA"/>
</dbReference>
<evidence type="ECO:0000256" key="4">
    <source>
        <dbReference type="ARBA" id="ARBA00022737"/>
    </source>
</evidence>
<dbReference type="Pfam" id="PF12796">
    <property type="entry name" value="Ank_2"/>
    <property type="match status" value="2"/>
</dbReference>
<keyword evidence="3 9" id="KW-0812">Transmembrane</keyword>
<accession>A0A834X2J6</accession>
<dbReference type="InterPro" id="IPR002110">
    <property type="entry name" value="Ankyrin_rpt"/>
</dbReference>
<dbReference type="PROSITE" id="PS50088">
    <property type="entry name" value="ANK_REPEAT"/>
    <property type="match status" value="2"/>
</dbReference>
<evidence type="ECO:0000256" key="8">
    <source>
        <dbReference type="PROSITE-ProRule" id="PRU00023"/>
    </source>
</evidence>
<dbReference type="Gene3D" id="1.25.40.20">
    <property type="entry name" value="Ankyrin repeat-containing domain"/>
    <property type="match status" value="1"/>
</dbReference>
<reference evidence="11" key="1">
    <citation type="submission" date="2020-09" db="EMBL/GenBank/DDBJ databases">
        <title>Genome-Enabled Discovery of Anthraquinone Biosynthesis in Senna tora.</title>
        <authorList>
            <person name="Kang S.-H."/>
            <person name="Pandey R.P."/>
            <person name="Lee C.-M."/>
            <person name="Sim J.-S."/>
            <person name="Jeong J.-T."/>
            <person name="Choi B.-S."/>
            <person name="Jung M."/>
            <person name="Ginzburg D."/>
            <person name="Zhao K."/>
            <person name="Won S.Y."/>
            <person name="Oh T.-J."/>
            <person name="Yu Y."/>
            <person name="Kim N.-H."/>
            <person name="Lee O.R."/>
            <person name="Lee T.-H."/>
            <person name="Bashyal P."/>
            <person name="Kim T.-S."/>
            <person name="Lee W.-H."/>
            <person name="Kawkins C."/>
            <person name="Kim C.-K."/>
            <person name="Kim J.S."/>
            <person name="Ahn B.O."/>
            <person name="Rhee S.Y."/>
            <person name="Sohng J.K."/>
        </authorList>
    </citation>
    <scope>NUCLEOTIDE SEQUENCE</scope>
    <source>
        <tissue evidence="11">Leaf</tissue>
    </source>
</reference>
<feature type="repeat" description="ANK" evidence="8">
    <location>
        <begin position="201"/>
        <end position="222"/>
    </location>
</feature>
<dbReference type="OrthoDB" id="303876at2759"/>